<evidence type="ECO:0000313" key="6">
    <source>
        <dbReference type="Proteomes" id="UP001557470"/>
    </source>
</evidence>
<accession>A0ABD0W8Q9</accession>
<name>A0ABD0W8Q9_UMBPY</name>
<dbReference type="SUPFAM" id="SSF48726">
    <property type="entry name" value="Immunoglobulin"/>
    <property type="match status" value="1"/>
</dbReference>
<dbReference type="PANTHER" id="PTHR11422">
    <property type="entry name" value="T-CELL SURFACE GLYCOPROTEIN CD4"/>
    <property type="match status" value="1"/>
</dbReference>
<feature type="transmembrane region" description="Helical" evidence="2">
    <location>
        <begin position="236"/>
        <end position="259"/>
    </location>
</feature>
<keyword evidence="2" id="KW-0812">Transmembrane</keyword>
<keyword evidence="3" id="KW-0732">Signal</keyword>
<sequence>MTMGVVFQSFVTHFMILLSLITVVSGNYKYFNVEDDVTLPCKNVLNPGNCTSTTWNYQRPGIQRIIEEVRLGIVKKEIKPNRADRLSVGSDCSLHVSDVRAEDVGTYLCRQYLTKDGPQQGMDETVYLSLLNISSSTPLTELKSDETVTLRCHIHTFDGKCNSHIISSVTLYLYETGADPQGDSRHKVTHHSRCDITVTLRKKENKQMWTCELTERGQVKTSINFPITGSPFQQQITVGVAVGVSMGVAMCVIATVIILHRRRTKNQMPADGRLVNNKDLGLTAVNHSTTPANEDKVHDGATEVNYASIMTSSDREPDNPPDLSSLYATVN</sequence>
<dbReference type="EMBL" id="JAGEUA010000008">
    <property type="protein sequence ID" value="KAL0967680.1"/>
    <property type="molecule type" value="Genomic_DNA"/>
</dbReference>
<dbReference type="Pfam" id="PF07686">
    <property type="entry name" value="V-set"/>
    <property type="match status" value="1"/>
</dbReference>
<dbReference type="PANTHER" id="PTHR11422:SF5">
    <property type="entry name" value="DIVERSE IMMUNOGLOBULIN DOMAIN-CONTAINING PROTEIN 1.1 ISOFORM X1-RELATED"/>
    <property type="match status" value="1"/>
</dbReference>
<dbReference type="InterPro" id="IPR013783">
    <property type="entry name" value="Ig-like_fold"/>
</dbReference>
<comment type="caution">
    <text evidence="5">The sequence shown here is derived from an EMBL/GenBank/DDBJ whole genome shotgun (WGS) entry which is preliminary data.</text>
</comment>
<evidence type="ECO:0000256" key="3">
    <source>
        <dbReference type="SAM" id="SignalP"/>
    </source>
</evidence>
<feature type="chain" id="PRO_5044861569" description="Immunoglobulin V-set domain-containing protein" evidence="3">
    <location>
        <begin position="27"/>
        <end position="331"/>
    </location>
</feature>
<evidence type="ECO:0000256" key="2">
    <source>
        <dbReference type="SAM" id="Phobius"/>
    </source>
</evidence>
<feature type="domain" description="Immunoglobulin V-set" evidence="4">
    <location>
        <begin position="34"/>
        <end position="115"/>
    </location>
</feature>
<dbReference type="Proteomes" id="UP001557470">
    <property type="component" value="Unassembled WGS sequence"/>
</dbReference>
<evidence type="ECO:0000256" key="1">
    <source>
        <dbReference type="SAM" id="MobiDB-lite"/>
    </source>
</evidence>
<proteinExistence type="predicted"/>
<protein>
    <recommendedName>
        <fullName evidence="4">Immunoglobulin V-set domain-containing protein</fullName>
    </recommendedName>
</protein>
<keyword evidence="2" id="KW-0472">Membrane</keyword>
<feature type="region of interest" description="Disordered" evidence="1">
    <location>
        <begin position="311"/>
        <end position="331"/>
    </location>
</feature>
<dbReference type="Gene3D" id="2.60.40.10">
    <property type="entry name" value="Immunoglobulins"/>
    <property type="match status" value="1"/>
</dbReference>
<organism evidence="5 6">
    <name type="scientific">Umbra pygmaea</name>
    <name type="common">Eastern mudminnow</name>
    <dbReference type="NCBI Taxonomy" id="75934"/>
    <lineage>
        <taxon>Eukaryota</taxon>
        <taxon>Metazoa</taxon>
        <taxon>Chordata</taxon>
        <taxon>Craniata</taxon>
        <taxon>Vertebrata</taxon>
        <taxon>Euteleostomi</taxon>
        <taxon>Actinopterygii</taxon>
        <taxon>Neopterygii</taxon>
        <taxon>Teleostei</taxon>
        <taxon>Protacanthopterygii</taxon>
        <taxon>Esociformes</taxon>
        <taxon>Umbridae</taxon>
        <taxon>Umbra</taxon>
    </lineage>
</organism>
<dbReference type="InterPro" id="IPR013106">
    <property type="entry name" value="Ig_V-set"/>
</dbReference>
<reference evidence="5 6" key="1">
    <citation type="submission" date="2024-06" db="EMBL/GenBank/DDBJ databases">
        <authorList>
            <person name="Pan Q."/>
            <person name="Wen M."/>
            <person name="Jouanno E."/>
            <person name="Zahm M."/>
            <person name="Klopp C."/>
            <person name="Cabau C."/>
            <person name="Louis A."/>
            <person name="Berthelot C."/>
            <person name="Parey E."/>
            <person name="Roest Crollius H."/>
            <person name="Montfort J."/>
            <person name="Robinson-Rechavi M."/>
            <person name="Bouchez O."/>
            <person name="Lampietro C."/>
            <person name="Lopez Roques C."/>
            <person name="Donnadieu C."/>
            <person name="Postlethwait J."/>
            <person name="Bobe J."/>
            <person name="Verreycken H."/>
            <person name="Guiguen Y."/>
        </authorList>
    </citation>
    <scope>NUCLEOTIDE SEQUENCE [LARGE SCALE GENOMIC DNA]</scope>
    <source>
        <strain evidence="5">Up_M1</strain>
        <tissue evidence="5">Testis</tissue>
    </source>
</reference>
<feature type="signal peptide" evidence="3">
    <location>
        <begin position="1"/>
        <end position="26"/>
    </location>
</feature>
<keyword evidence="2" id="KW-1133">Transmembrane helix</keyword>
<evidence type="ECO:0000313" key="5">
    <source>
        <dbReference type="EMBL" id="KAL0967680.1"/>
    </source>
</evidence>
<gene>
    <name evidence="5" type="ORF">UPYG_G00255430</name>
</gene>
<dbReference type="AlphaFoldDB" id="A0ABD0W8Q9"/>
<evidence type="ECO:0000259" key="4">
    <source>
        <dbReference type="Pfam" id="PF07686"/>
    </source>
</evidence>
<keyword evidence="6" id="KW-1185">Reference proteome</keyword>
<dbReference type="InterPro" id="IPR036179">
    <property type="entry name" value="Ig-like_dom_sf"/>
</dbReference>